<dbReference type="AlphaFoldDB" id="A0A3P3XQG6"/>
<sequence>MKRIALVLVCVLLAGGVVFADSDTTKAGVIKLKCGIMVSKDYSQAKAAKYFAEEIAKETDGRVVIDVFTDGVLGSEPEMWEAINAGALDMAVVSPAYIGNFVPEYQLYDLPFLFKSRAHRDAVVDGPIGAQLDKLLEKKGNMVVLGQFGGTGRIMISRNKKIETIDDLKGLKMRVYASPVVVSTWKALGTLPVTVAYAEAYTALQTGVIDAAENETSTLITQRWYEPCKYISMTEHNINTRPFLIGAKQFAKLPPDIQAIFRKVGKDAAQYAVKVEREDDARYIEQLKSFGLQILELKDKDKWIAATRDLRMNFVKKYNLEQTLKDIETTAQ</sequence>
<dbReference type="PANTHER" id="PTHR33376">
    <property type="match status" value="1"/>
</dbReference>
<proteinExistence type="predicted"/>
<evidence type="ECO:0000256" key="2">
    <source>
        <dbReference type="SAM" id="SignalP"/>
    </source>
</evidence>
<dbReference type="GO" id="GO:0030288">
    <property type="term" value="C:outer membrane-bounded periplasmic space"/>
    <property type="evidence" value="ECO:0007669"/>
    <property type="project" value="InterPro"/>
</dbReference>
<dbReference type="PANTHER" id="PTHR33376:SF2">
    <property type="entry name" value="DICARBOXYLATE-BINDING PERIPLASMIC PROTEIN"/>
    <property type="match status" value="1"/>
</dbReference>
<dbReference type="NCBIfam" id="NF037995">
    <property type="entry name" value="TRAP_S1"/>
    <property type="match status" value="1"/>
</dbReference>
<gene>
    <name evidence="3" type="ORF">SPIRO4BDMA_50052</name>
</gene>
<dbReference type="InterPro" id="IPR004682">
    <property type="entry name" value="TRAP_DctP"/>
</dbReference>
<dbReference type="NCBIfam" id="TIGR00787">
    <property type="entry name" value="dctP"/>
    <property type="match status" value="1"/>
</dbReference>
<dbReference type="InterPro" id="IPR038404">
    <property type="entry name" value="TRAP_DctP_sf"/>
</dbReference>
<evidence type="ECO:0000313" key="3">
    <source>
        <dbReference type="EMBL" id="SLM18537.1"/>
    </source>
</evidence>
<dbReference type="GO" id="GO:0030246">
    <property type="term" value="F:carbohydrate binding"/>
    <property type="evidence" value="ECO:0007669"/>
    <property type="project" value="TreeGrafter"/>
</dbReference>
<name>A0A3P3XQG6_9SPIR</name>
<dbReference type="CDD" id="cd13603">
    <property type="entry name" value="PBP2_TRAP_Siap_TeaA_like"/>
    <property type="match status" value="1"/>
</dbReference>
<dbReference type="SUPFAM" id="SSF53850">
    <property type="entry name" value="Periplasmic binding protein-like II"/>
    <property type="match status" value="1"/>
</dbReference>
<evidence type="ECO:0000256" key="1">
    <source>
        <dbReference type="ARBA" id="ARBA00022729"/>
    </source>
</evidence>
<keyword evidence="1 2" id="KW-0732">Signal</keyword>
<keyword evidence="3" id="KW-0675">Receptor</keyword>
<dbReference type="Gene3D" id="3.40.190.170">
    <property type="entry name" value="Bacterial extracellular solute-binding protein, family 7"/>
    <property type="match status" value="1"/>
</dbReference>
<protein>
    <submittedName>
        <fullName evidence="3">Putative Tripartite ATP-independent periplasmic transporter solute receptor, DctP family</fullName>
    </submittedName>
</protein>
<accession>A0A3P3XQG6</accession>
<feature type="chain" id="PRO_5018193083" evidence="2">
    <location>
        <begin position="21"/>
        <end position="332"/>
    </location>
</feature>
<dbReference type="Pfam" id="PF03480">
    <property type="entry name" value="DctP"/>
    <property type="match status" value="1"/>
</dbReference>
<organism evidence="3">
    <name type="scientific">uncultured spirochete</name>
    <dbReference type="NCBI Taxonomy" id="156406"/>
    <lineage>
        <taxon>Bacteria</taxon>
        <taxon>Pseudomonadati</taxon>
        <taxon>Spirochaetota</taxon>
        <taxon>Spirochaetia</taxon>
        <taxon>Spirochaetales</taxon>
        <taxon>environmental samples</taxon>
    </lineage>
</organism>
<feature type="signal peptide" evidence="2">
    <location>
        <begin position="1"/>
        <end position="20"/>
    </location>
</feature>
<reference evidence="3" key="1">
    <citation type="submission" date="2017-02" db="EMBL/GenBank/DDBJ databases">
        <authorList>
            <person name="Regsiter A."/>
            <person name="William W."/>
        </authorList>
    </citation>
    <scope>NUCLEOTIDE SEQUENCE</scope>
    <source>
        <strain evidence="3">BdmA 4</strain>
    </source>
</reference>
<dbReference type="GO" id="GO:0055085">
    <property type="term" value="P:transmembrane transport"/>
    <property type="evidence" value="ECO:0007669"/>
    <property type="project" value="InterPro"/>
</dbReference>
<dbReference type="InterPro" id="IPR018389">
    <property type="entry name" value="DctP_fam"/>
</dbReference>
<dbReference type="PIRSF" id="PIRSF006470">
    <property type="entry name" value="DctB"/>
    <property type="match status" value="1"/>
</dbReference>
<dbReference type="EMBL" id="FWDO01000005">
    <property type="protein sequence ID" value="SLM18537.1"/>
    <property type="molecule type" value="Genomic_DNA"/>
</dbReference>